<evidence type="ECO:0000313" key="1">
    <source>
        <dbReference type="EMBL" id="KAF0697400.1"/>
    </source>
</evidence>
<organism evidence="2 3">
    <name type="scientific">Aphanomyces stellatus</name>
    <dbReference type="NCBI Taxonomy" id="120398"/>
    <lineage>
        <taxon>Eukaryota</taxon>
        <taxon>Sar</taxon>
        <taxon>Stramenopiles</taxon>
        <taxon>Oomycota</taxon>
        <taxon>Saprolegniomycetes</taxon>
        <taxon>Saprolegniales</taxon>
        <taxon>Verrucalvaceae</taxon>
        <taxon>Aphanomyces</taxon>
    </lineage>
</organism>
<name>A0A485KUR5_9STRA</name>
<dbReference type="EMBL" id="VJMH01005320">
    <property type="protein sequence ID" value="KAF0697400.1"/>
    <property type="molecule type" value="Genomic_DNA"/>
</dbReference>
<dbReference type="AlphaFoldDB" id="A0A485KUR5"/>
<sequence length="336" mass="36802">MANWSYRPYLVRSFRVWSEHHAIPPSNALAVTLRPPRLDHVSQVVVPPSFYCMDVPSGLAVVAYSSPGFGGTRTDFPAALYEYGPPYRDITSFQVVRDSSTVPSSAAPLATVTCVRNFSRPSLVFDQNKNYSMLMPGACTSLDIPRGLTIVAFDSAWFLGGCQCQDHPFQTWLSPLASLQVMRRADAPLQPPPRLAPPRVEPALNSWEANLTGFVTISPGARMVVYEDYNFQGQSMALTGSHAFVAKSYKLFWEAEAASLDTPRFVGCFPVDFGLKLVPIFMKAGDAIASLIYPWNGNIAQFAIPTGLAVVAYSEPNFNVSGDSAQYIVNKCPPSR</sequence>
<keyword evidence="3" id="KW-1185">Reference proteome</keyword>
<evidence type="ECO:0000313" key="3">
    <source>
        <dbReference type="Proteomes" id="UP000332933"/>
    </source>
</evidence>
<accession>A0A485KUR5</accession>
<proteinExistence type="predicted"/>
<reference evidence="1" key="2">
    <citation type="submission" date="2019-06" db="EMBL/GenBank/DDBJ databases">
        <title>Genomics analysis of Aphanomyces spp. identifies a new class of oomycete effector associated with host adaptation.</title>
        <authorList>
            <person name="Gaulin E."/>
        </authorList>
    </citation>
    <scope>NUCLEOTIDE SEQUENCE</scope>
    <source>
        <strain evidence="1">CBS 578.67</strain>
    </source>
</reference>
<gene>
    <name evidence="2" type="primary">Aste57867_11880</name>
    <name evidence="1" type="ORF">As57867_011835</name>
    <name evidence="2" type="ORF">ASTE57867_11880</name>
</gene>
<protein>
    <submittedName>
        <fullName evidence="2">Aste57867_11880 protein</fullName>
    </submittedName>
</protein>
<dbReference type="Proteomes" id="UP000332933">
    <property type="component" value="Unassembled WGS sequence"/>
</dbReference>
<reference evidence="2 3" key="1">
    <citation type="submission" date="2019-03" db="EMBL/GenBank/DDBJ databases">
        <authorList>
            <person name="Gaulin E."/>
            <person name="Dumas B."/>
        </authorList>
    </citation>
    <scope>NUCLEOTIDE SEQUENCE [LARGE SCALE GENOMIC DNA]</scope>
    <source>
        <strain evidence="2">CBS 568.67</strain>
    </source>
</reference>
<dbReference type="SUPFAM" id="SSF49695">
    <property type="entry name" value="gamma-Crystallin-like"/>
    <property type="match status" value="1"/>
</dbReference>
<dbReference type="EMBL" id="CAADRA010005341">
    <property type="protein sequence ID" value="VFT88735.1"/>
    <property type="molecule type" value="Genomic_DNA"/>
</dbReference>
<evidence type="ECO:0000313" key="2">
    <source>
        <dbReference type="EMBL" id="VFT88735.1"/>
    </source>
</evidence>
<dbReference type="InterPro" id="IPR011024">
    <property type="entry name" value="G_crystallin-like"/>
</dbReference>